<gene>
    <name evidence="1" type="ORF">GCM10007424_27880</name>
</gene>
<sequence length="174" mass="20382">MRTILILVSLMCLQSCCSVKRGLKENSDYKLITIALEKYFKREQYCILKKPDNSMTDYYYGGFTAKDVLLDYRFTYKGTGREEWKKEAFLEGDIKDKVLIIDDFSKIPKVNSDKEAKEYMSISRPMYSQDGIYAVIVINSFFNIELSPVTGYGFVFKKEKGKWKLYLEYVPYVS</sequence>
<name>A0ABQ1K4G2_9FLAO</name>
<evidence type="ECO:0000313" key="2">
    <source>
        <dbReference type="Proteomes" id="UP000615760"/>
    </source>
</evidence>
<organism evidence="1 2">
    <name type="scientific">Flavobacterium suaedae</name>
    <dbReference type="NCBI Taxonomy" id="1767027"/>
    <lineage>
        <taxon>Bacteria</taxon>
        <taxon>Pseudomonadati</taxon>
        <taxon>Bacteroidota</taxon>
        <taxon>Flavobacteriia</taxon>
        <taxon>Flavobacteriales</taxon>
        <taxon>Flavobacteriaceae</taxon>
        <taxon>Flavobacterium</taxon>
    </lineage>
</organism>
<evidence type="ECO:0008006" key="3">
    <source>
        <dbReference type="Google" id="ProtNLM"/>
    </source>
</evidence>
<reference evidence="2" key="1">
    <citation type="journal article" date="2019" name="Int. J. Syst. Evol. Microbiol.">
        <title>The Global Catalogue of Microorganisms (GCM) 10K type strain sequencing project: providing services to taxonomists for standard genome sequencing and annotation.</title>
        <authorList>
            <consortium name="The Broad Institute Genomics Platform"/>
            <consortium name="The Broad Institute Genome Sequencing Center for Infectious Disease"/>
            <person name="Wu L."/>
            <person name="Ma J."/>
        </authorList>
    </citation>
    <scope>NUCLEOTIDE SEQUENCE [LARGE SCALE GENOMIC DNA]</scope>
    <source>
        <strain evidence="2">CGMCC 1.15461</strain>
    </source>
</reference>
<proteinExistence type="predicted"/>
<comment type="caution">
    <text evidence="1">The sequence shown here is derived from an EMBL/GenBank/DDBJ whole genome shotgun (WGS) entry which is preliminary data.</text>
</comment>
<dbReference type="RefSeq" id="WP_188621936.1">
    <property type="nucleotide sequence ID" value="NZ_BMJE01000009.1"/>
</dbReference>
<keyword evidence="2" id="KW-1185">Reference proteome</keyword>
<accession>A0ABQ1K4G2</accession>
<protein>
    <recommendedName>
        <fullName evidence="3">Lipoprotein</fullName>
    </recommendedName>
</protein>
<dbReference type="Proteomes" id="UP000615760">
    <property type="component" value="Unassembled WGS sequence"/>
</dbReference>
<evidence type="ECO:0000313" key="1">
    <source>
        <dbReference type="EMBL" id="GGB86242.1"/>
    </source>
</evidence>
<dbReference type="EMBL" id="BMJE01000009">
    <property type="protein sequence ID" value="GGB86242.1"/>
    <property type="molecule type" value="Genomic_DNA"/>
</dbReference>